<sequence length="277" mass="32011">MLLPCIGIIIIISLTSCQELTIRNLHKDLILMQKLSPCRMQTGNIRIIHPINLTDLEITINQLTTLIHDKEKNNSTLNQIAKHKIRELYSNFMQIKPVSHNRFKRWDIIGTTWKWIAGNPDAQDLRIIDKSLNQLVDENNHQIRINNQINNSISTLTSAINLIIERQHLNKNILDEIDVITTILNIDTINKILVNIQEAILFSKMHVTNSKMLSSREIHLVRTILSNQGVQIEIPEEALNLVIPKIATSHNTLLYILHVPELEPEESSIIRFKFWDM</sequence>
<protein>
    <submittedName>
        <fullName evidence="1">Envelope protein</fullName>
    </submittedName>
</protein>
<dbReference type="GO" id="GO:0019031">
    <property type="term" value="C:viral envelope"/>
    <property type="evidence" value="ECO:0007669"/>
    <property type="project" value="UniProtKB-KW"/>
</dbReference>
<keyword evidence="1" id="KW-0261">Viral envelope protein</keyword>
<reference evidence="1" key="1">
    <citation type="submission" date="2023-04" db="EMBL/GenBank/DDBJ databases">
        <title>Novel viruses in aedes, anopheles and culex mosquitoes from high pantanal, mato grosso state, Brazil 2019.</title>
        <authorList>
            <person name="Pavon J.A.R."/>
            <person name="Neves N.A.S."/>
            <person name="Pinho J.B."/>
            <person name="Patroca S."/>
            <person name="Cruz A.C.B."/>
            <person name="Medeiros D.B.A."/>
            <person name="Nunes M.R.T."/>
            <person name="Slhessarenko R.D."/>
        </authorList>
    </citation>
    <scope>NUCLEOTIDE SEQUENCE</scope>
    <source>
        <strain evidence="1">JARP25</strain>
    </source>
</reference>
<dbReference type="InterPro" id="IPR009882">
    <property type="entry name" value="Gypsy"/>
</dbReference>
<dbReference type="Pfam" id="PF07253">
    <property type="entry name" value="Gypsy"/>
    <property type="match status" value="1"/>
</dbReference>
<dbReference type="EMBL" id="OQ968293">
    <property type="protein sequence ID" value="WNO13946.1"/>
    <property type="molecule type" value="Genomic_RNA"/>
</dbReference>
<accession>A0AB38Z2R2</accession>
<evidence type="ECO:0000313" key="1">
    <source>
        <dbReference type="EMBL" id="WNO13946.1"/>
    </source>
</evidence>
<proteinExistence type="predicted"/>
<name>A0AB38Z2R2_9VIRU</name>
<keyword evidence="1" id="KW-0946">Virion</keyword>
<organism evidence="1">
    <name type="scientific">Pitica errantivirus</name>
    <dbReference type="NCBI Taxonomy" id="3078414"/>
    <lineage>
        <taxon>Viruses</taxon>
        <taxon>Riboviria</taxon>
        <taxon>Pararnavirae</taxon>
        <taxon>Artverviricota</taxon>
        <taxon>Revtraviricetes</taxon>
        <taxon>Ortervirales</taxon>
        <taxon>Metaviridae</taxon>
        <taxon>Errantivirus</taxon>
    </lineage>
</organism>